<dbReference type="Proteomes" id="UP000736787">
    <property type="component" value="Unassembled WGS sequence"/>
</dbReference>
<dbReference type="EMBL" id="RCMI01000122">
    <property type="protein sequence ID" value="KAG2932505.1"/>
    <property type="molecule type" value="Genomic_DNA"/>
</dbReference>
<dbReference type="EMBL" id="MJFZ01000110">
    <property type="protein sequence ID" value="RAW37542.1"/>
    <property type="molecule type" value="Genomic_DNA"/>
</dbReference>
<evidence type="ECO:0000313" key="2">
    <source>
        <dbReference type="EMBL" id="KAG2947618.1"/>
    </source>
</evidence>
<comment type="caution">
    <text evidence="4">The sequence shown here is derived from an EMBL/GenBank/DDBJ whole genome shotgun (WGS) entry which is preliminary data.</text>
</comment>
<sequence length="101" mass="11364">MVTWARELVLEFGFGDPFPQVPVYCDNQGTIAVVASNGSTSSIQHMAKHARFINEYIQEKELDVMYAPSAENLADVFTKALDPAEFERRRGRLNIEDVTKA</sequence>
<reference evidence="4 5" key="1">
    <citation type="submission" date="2018-01" db="EMBL/GenBank/DDBJ databases">
        <title>Draft genome of the strawberry crown rot pathogen Phytophthora cactorum.</title>
        <authorList>
            <person name="Armitage A.D."/>
            <person name="Lysoe E."/>
            <person name="Nellist C.F."/>
            <person name="Harrison R.J."/>
            <person name="Brurberg M.B."/>
        </authorList>
    </citation>
    <scope>NUCLEOTIDE SEQUENCE [LARGE SCALE GENOMIC DNA]</scope>
    <source>
        <strain evidence="4 5">10300</strain>
    </source>
</reference>
<evidence type="ECO:0008006" key="6">
    <source>
        <dbReference type="Google" id="ProtNLM"/>
    </source>
</evidence>
<evidence type="ECO:0000313" key="4">
    <source>
        <dbReference type="EMBL" id="RAW37542.1"/>
    </source>
</evidence>
<accession>A0A329SPN5</accession>
<dbReference type="CDD" id="cd09272">
    <property type="entry name" value="RNase_HI_RT_Ty1"/>
    <property type="match status" value="1"/>
</dbReference>
<dbReference type="Proteomes" id="UP000251314">
    <property type="component" value="Unassembled WGS sequence"/>
</dbReference>
<evidence type="ECO:0000313" key="5">
    <source>
        <dbReference type="Proteomes" id="UP000251314"/>
    </source>
</evidence>
<evidence type="ECO:0000313" key="3">
    <source>
        <dbReference type="EMBL" id="KAG3224714.1"/>
    </source>
</evidence>
<dbReference type="VEuPathDB" id="FungiDB:PC110_g6200"/>
<dbReference type="OrthoDB" id="96401at2759"/>
<organism evidence="4 5">
    <name type="scientific">Phytophthora cactorum</name>
    <dbReference type="NCBI Taxonomy" id="29920"/>
    <lineage>
        <taxon>Eukaryota</taxon>
        <taxon>Sar</taxon>
        <taxon>Stramenopiles</taxon>
        <taxon>Oomycota</taxon>
        <taxon>Peronosporomycetes</taxon>
        <taxon>Peronosporales</taxon>
        <taxon>Peronosporaceae</taxon>
        <taxon>Phytophthora</taxon>
    </lineage>
</organism>
<keyword evidence="5" id="KW-1185">Reference proteome</keyword>
<proteinExistence type="predicted"/>
<protein>
    <recommendedName>
        <fullName evidence="6">Reverse transcriptase Ty1/copia-type domain-containing protein</fullName>
    </recommendedName>
</protein>
<dbReference type="Proteomes" id="UP000774804">
    <property type="component" value="Unassembled WGS sequence"/>
</dbReference>
<reference evidence="3" key="2">
    <citation type="submission" date="2018-05" db="EMBL/GenBank/DDBJ databases">
        <title>Effector identification in a new, highly contiguous assembly of the strawberry crown rot pathogen Phytophthora cactorum.</title>
        <authorList>
            <person name="Armitage A.D."/>
            <person name="Nellist C.F."/>
            <person name="Bates H."/>
            <person name="Vickerstaff R.J."/>
            <person name="Harrison R.J."/>
        </authorList>
    </citation>
    <scope>NUCLEOTIDE SEQUENCE</scope>
    <source>
        <strain evidence="1">4032</strain>
        <strain evidence="2">4040</strain>
        <strain evidence="3">P421</strain>
    </source>
</reference>
<name>A0A329SPN5_9STRA</name>
<dbReference type="AlphaFoldDB" id="A0A329SPN5"/>
<dbReference type="STRING" id="29920.A0A329SPN5"/>
<gene>
    <name evidence="4" type="ORF">PC110_g6200</name>
    <name evidence="1" type="ORF">PC115_g5780</name>
    <name evidence="2" type="ORF">PC117_g6642</name>
    <name evidence="3" type="ORF">PC129_g4629</name>
</gene>
<dbReference type="EMBL" id="RCMK01000128">
    <property type="protein sequence ID" value="KAG2947618.1"/>
    <property type="molecule type" value="Genomic_DNA"/>
</dbReference>
<dbReference type="Proteomes" id="UP000760860">
    <property type="component" value="Unassembled WGS sequence"/>
</dbReference>
<evidence type="ECO:0000313" key="1">
    <source>
        <dbReference type="EMBL" id="KAG2932505.1"/>
    </source>
</evidence>
<dbReference type="EMBL" id="RCMV01000103">
    <property type="protein sequence ID" value="KAG3224714.1"/>
    <property type="molecule type" value="Genomic_DNA"/>
</dbReference>